<reference evidence="1" key="2">
    <citation type="submission" date="2020-11" db="EMBL/GenBank/DDBJ databases">
        <authorList>
            <consortium name="NCBI Pathogen Detection Project"/>
        </authorList>
    </citation>
    <scope>NUCLEOTIDE SEQUENCE</scope>
    <source>
        <strain evidence="1">RS189</strain>
    </source>
</reference>
<evidence type="ECO:0000313" key="2">
    <source>
        <dbReference type="Proteomes" id="UP000867745"/>
    </source>
</evidence>
<reference evidence="1" key="1">
    <citation type="journal article" date="2018" name="Genome Biol.">
        <title>SKESA: strategic k-mer extension for scrupulous assemblies.</title>
        <authorList>
            <person name="Souvorov A."/>
            <person name="Agarwala R."/>
            <person name="Lipman D.J."/>
        </authorList>
    </citation>
    <scope>NUCLEOTIDE SEQUENCE</scope>
    <source>
        <strain evidence="1">RS189</strain>
    </source>
</reference>
<dbReference type="EMBL" id="DACUGV010000006">
    <property type="protein sequence ID" value="HAT7594039.1"/>
    <property type="molecule type" value="Genomic_DNA"/>
</dbReference>
<name>A0AA37ZB23_9ENTR</name>
<organism evidence="1 2">
    <name type="scientific">Citrobacter werkmanii</name>
    <dbReference type="NCBI Taxonomy" id="67827"/>
    <lineage>
        <taxon>Bacteria</taxon>
        <taxon>Pseudomonadati</taxon>
        <taxon>Pseudomonadota</taxon>
        <taxon>Gammaproteobacteria</taxon>
        <taxon>Enterobacterales</taxon>
        <taxon>Enterobacteriaceae</taxon>
        <taxon>Citrobacter</taxon>
        <taxon>Citrobacter freundii complex</taxon>
    </lineage>
</organism>
<protein>
    <submittedName>
        <fullName evidence="1">Uncharacterized protein</fullName>
    </submittedName>
</protein>
<accession>A0AA37ZB23</accession>
<dbReference type="RefSeq" id="WP_137365691.1">
    <property type="nucleotide sequence ID" value="NZ_JAYMFA010000001.1"/>
</dbReference>
<dbReference type="AlphaFoldDB" id="A0AA37ZB23"/>
<comment type="caution">
    <text evidence="1">The sequence shown here is derived from an EMBL/GenBank/DDBJ whole genome shotgun (WGS) entry which is preliminary data.</text>
</comment>
<gene>
    <name evidence="1" type="ORF">JAW44_003826</name>
</gene>
<proteinExistence type="predicted"/>
<sequence>MNKFIFDALCELKKNSNNQAIKSISIEVKYINNFSRFYFSILLSDDLTNEVEFDEVVIEIKSDNGSYFDIDLSDSSGFIYMEDKQINSEKKIMDFLEAAKNKFSNIFEKLLNSEKRSI</sequence>
<evidence type="ECO:0000313" key="1">
    <source>
        <dbReference type="EMBL" id="HAT7594039.1"/>
    </source>
</evidence>
<dbReference type="Proteomes" id="UP000867745">
    <property type="component" value="Unassembled WGS sequence"/>
</dbReference>